<sequence>MSRLPKRFSSAPPAVAPHTRKRKNVPHVVEEIEEPSRIRRRIDDAAQPAVNPTSTGLPLNSISDPSIASARPGQGEAVQTPATVPQWVPVRPSTPESTLPPRLRRSAGRAAIPLRPESPRPMIRLRTTARAQAVSSTPRAASPPQAATPPPAANEETARIPGAVVISKPKPKVILRVVTNPQSACTGVQRTARRTRRFNPIGNVAEARSRATRYDPVRNTAEAQRQLSASPAVPVISSPAPAFPTHASPAPAPPAPAPPSPPPPTVPAPSPPTVPSPRRTPTLPPVPLPPMPSPTITGPLFLSPMTFTSSLGLSLITAGLSPPPVQLPELFQDTVKEETLATPPVSPLHFPYGELEQGNYVFDNGEEEQLRSPSPPPGYEPQDDEETTHPEGDAYGKASYMGDWPSDRGL</sequence>
<proteinExistence type="predicted"/>
<feature type="compositionally biased region" description="Low complexity" evidence="1">
    <location>
        <begin position="135"/>
        <end position="145"/>
    </location>
</feature>
<comment type="caution">
    <text evidence="2">The sequence shown here is derived from an EMBL/GenBank/DDBJ whole genome shotgun (WGS) entry which is preliminary data.</text>
</comment>
<feature type="compositionally biased region" description="Pro residues" evidence="1">
    <location>
        <begin position="282"/>
        <end position="291"/>
    </location>
</feature>
<accession>A0A4Y9Y4D0</accession>
<feature type="compositionally biased region" description="Polar residues" evidence="1">
    <location>
        <begin position="50"/>
        <end position="66"/>
    </location>
</feature>
<dbReference type="OrthoDB" id="10584391at2759"/>
<evidence type="ECO:0000256" key="1">
    <source>
        <dbReference type="SAM" id="MobiDB-lite"/>
    </source>
</evidence>
<feature type="region of interest" description="Disordered" evidence="1">
    <location>
        <begin position="186"/>
        <end position="291"/>
    </location>
</feature>
<reference evidence="2 3" key="1">
    <citation type="submission" date="2019-02" db="EMBL/GenBank/DDBJ databases">
        <title>Genome sequencing of the rare red list fungi Dentipellis fragilis.</title>
        <authorList>
            <person name="Buettner E."/>
            <person name="Kellner H."/>
        </authorList>
    </citation>
    <scope>NUCLEOTIDE SEQUENCE [LARGE SCALE GENOMIC DNA]</scope>
    <source>
        <strain evidence="2 3">DSM 105465</strain>
    </source>
</reference>
<feature type="region of interest" description="Disordered" evidence="1">
    <location>
        <begin position="1"/>
        <end position="25"/>
    </location>
</feature>
<organism evidence="2 3">
    <name type="scientific">Dentipellis fragilis</name>
    <dbReference type="NCBI Taxonomy" id="205917"/>
    <lineage>
        <taxon>Eukaryota</taxon>
        <taxon>Fungi</taxon>
        <taxon>Dikarya</taxon>
        <taxon>Basidiomycota</taxon>
        <taxon>Agaricomycotina</taxon>
        <taxon>Agaricomycetes</taxon>
        <taxon>Russulales</taxon>
        <taxon>Hericiaceae</taxon>
        <taxon>Dentipellis</taxon>
    </lineage>
</organism>
<evidence type="ECO:0000313" key="3">
    <source>
        <dbReference type="Proteomes" id="UP000298327"/>
    </source>
</evidence>
<name>A0A4Y9Y4D0_9AGAM</name>
<gene>
    <name evidence="2" type="ORF">EVG20_g8921</name>
</gene>
<keyword evidence="3" id="KW-1185">Reference proteome</keyword>
<feature type="compositionally biased region" description="Basic and acidic residues" evidence="1">
    <location>
        <begin position="207"/>
        <end position="216"/>
    </location>
</feature>
<evidence type="ECO:0000313" key="2">
    <source>
        <dbReference type="EMBL" id="TFY56437.1"/>
    </source>
</evidence>
<dbReference type="AlphaFoldDB" id="A0A4Y9Y4D0"/>
<feature type="compositionally biased region" description="Pro residues" evidence="1">
    <location>
        <begin position="250"/>
        <end position="275"/>
    </location>
</feature>
<feature type="region of interest" description="Disordered" evidence="1">
    <location>
        <begin position="41"/>
        <end position="102"/>
    </location>
</feature>
<dbReference type="EMBL" id="SEOQ01000828">
    <property type="protein sequence ID" value="TFY56437.1"/>
    <property type="molecule type" value="Genomic_DNA"/>
</dbReference>
<feature type="region of interest" description="Disordered" evidence="1">
    <location>
        <begin position="360"/>
        <end position="410"/>
    </location>
</feature>
<dbReference type="Proteomes" id="UP000298327">
    <property type="component" value="Unassembled WGS sequence"/>
</dbReference>
<feature type="compositionally biased region" description="Low complexity" evidence="1">
    <location>
        <begin position="228"/>
        <end position="249"/>
    </location>
</feature>
<feature type="region of interest" description="Disordered" evidence="1">
    <location>
        <begin position="132"/>
        <end position="162"/>
    </location>
</feature>
<protein>
    <submittedName>
        <fullName evidence="2">Uncharacterized protein</fullName>
    </submittedName>
</protein>